<evidence type="ECO:0000259" key="2">
    <source>
        <dbReference type="Pfam" id="PF12214"/>
    </source>
</evidence>
<dbReference type="PANTHER" id="PTHR14326">
    <property type="entry name" value="TARGETING PROTEIN FOR XKLP2"/>
    <property type="match status" value="1"/>
</dbReference>
<feature type="region of interest" description="Disordered" evidence="1">
    <location>
        <begin position="80"/>
        <end position="114"/>
    </location>
</feature>
<feature type="domain" description="TPX2 central" evidence="2">
    <location>
        <begin position="215"/>
        <end position="330"/>
    </location>
</feature>
<dbReference type="EMBL" id="JBJXBP010000003">
    <property type="protein sequence ID" value="KAL3837924.1"/>
    <property type="molecule type" value="Genomic_DNA"/>
</dbReference>
<feature type="compositionally biased region" description="Polar residues" evidence="1">
    <location>
        <begin position="80"/>
        <end position="107"/>
    </location>
</feature>
<evidence type="ECO:0000256" key="1">
    <source>
        <dbReference type="SAM" id="MobiDB-lite"/>
    </source>
</evidence>
<dbReference type="Proteomes" id="UP001634393">
    <property type="component" value="Unassembled WGS sequence"/>
</dbReference>
<proteinExistence type="predicted"/>
<sequence>MEEETQDFIDDYYEVPEEETDEEYEFEASQFFDFMRPEFDYEIEEAERWFELSGDYGPSPFIVKLNLEKLFSMHVVSNTSHGKGSNNTRLISSNSDIESRHGVSTSKTDGKGKSCHMLHDAGKAKTKSPNKLLEPRTSTLMKPTASHLAKQNKLHDMHSKYICTRIHKTTDLNEKSLQSPTDNLATKRQKLETGYLRKIAHLKHHTSLLHKSPKKVTIPREPELETLLRAQRRSSKNSSASSESAKEKGCIFKAHPLNRKVGIEILLTPVMPRPRKSTQQLPEFQVFHLKTMERANQHASSKVSNANVSAPCVSSGATNSKRSNSRETLKPDKQEALLNSKACFLREKVSKSSTGDKFLGVLPIEQFSQLSLGSDLEANNASQPERRVSNKELKENAPISFQSKLRTSLVKPNQFRGHLTAREARCWSNVTRSLDIR</sequence>
<feature type="region of interest" description="Disordered" evidence="1">
    <location>
        <begin position="297"/>
        <end position="332"/>
    </location>
</feature>
<accession>A0ABD3TLF8</accession>
<organism evidence="3 4">
    <name type="scientific">Penstemon smallii</name>
    <dbReference type="NCBI Taxonomy" id="265156"/>
    <lineage>
        <taxon>Eukaryota</taxon>
        <taxon>Viridiplantae</taxon>
        <taxon>Streptophyta</taxon>
        <taxon>Embryophyta</taxon>
        <taxon>Tracheophyta</taxon>
        <taxon>Spermatophyta</taxon>
        <taxon>Magnoliopsida</taxon>
        <taxon>eudicotyledons</taxon>
        <taxon>Gunneridae</taxon>
        <taxon>Pentapetalae</taxon>
        <taxon>asterids</taxon>
        <taxon>lamiids</taxon>
        <taxon>Lamiales</taxon>
        <taxon>Plantaginaceae</taxon>
        <taxon>Cheloneae</taxon>
        <taxon>Penstemon</taxon>
    </lineage>
</organism>
<dbReference type="PANTHER" id="PTHR14326:SF55">
    <property type="entry name" value="CELL CYCLE REGULATED MICROTUBULE ASSOCIATED PROTEIN"/>
    <property type="match status" value="1"/>
</dbReference>
<protein>
    <recommendedName>
        <fullName evidence="2">TPX2 central domain-containing protein</fullName>
    </recommendedName>
</protein>
<keyword evidence="4" id="KW-1185">Reference proteome</keyword>
<dbReference type="Pfam" id="PF12214">
    <property type="entry name" value="TPX2_importin"/>
    <property type="match status" value="1"/>
</dbReference>
<dbReference type="InterPro" id="IPR009675">
    <property type="entry name" value="TPX2_fam"/>
</dbReference>
<comment type="caution">
    <text evidence="3">The sequence shown here is derived from an EMBL/GenBank/DDBJ whole genome shotgun (WGS) entry which is preliminary data.</text>
</comment>
<feature type="compositionally biased region" description="Low complexity" evidence="1">
    <location>
        <begin position="299"/>
        <end position="310"/>
    </location>
</feature>
<name>A0ABD3TLF8_9LAMI</name>
<gene>
    <name evidence="3" type="ORF">ACJIZ3_022515</name>
</gene>
<dbReference type="AlphaFoldDB" id="A0ABD3TLF8"/>
<evidence type="ECO:0000313" key="4">
    <source>
        <dbReference type="Proteomes" id="UP001634393"/>
    </source>
</evidence>
<reference evidence="3 4" key="1">
    <citation type="submission" date="2024-12" db="EMBL/GenBank/DDBJ databases">
        <title>The unique morphological basis and parallel evolutionary history of personate flowers in Penstemon.</title>
        <authorList>
            <person name="Depatie T.H."/>
            <person name="Wessinger C.A."/>
        </authorList>
    </citation>
    <scope>NUCLEOTIDE SEQUENCE [LARGE SCALE GENOMIC DNA]</scope>
    <source>
        <strain evidence="3">WTNN_2</strain>
        <tissue evidence="3">Leaf</tissue>
    </source>
</reference>
<evidence type="ECO:0000313" key="3">
    <source>
        <dbReference type="EMBL" id="KAL3837924.1"/>
    </source>
</evidence>
<dbReference type="InterPro" id="IPR027330">
    <property type="entry name" value="TPX2_central_dom"/>
</dbReference>